<feature type="transmembrane region" description="Helical" evidence="6">
    <location>
        <begin position="148"/>
        <end position="175"/>
    </location>
</feature>
<dbReference type="EMBL" id="MCGR01000010">
    <property type="protein sequence ID" value="ORY88464.1"/>
    <property type="molecule type" value="Genomic_DNA"/>
</dbReference>
<feature type="transmembrane region" description="Helical" evidence="6">
    <location>
        <begin position="273"/>
        <end position="293"/>
    </location>
</feature>
<sequence length="470" mass="50133">MVLLNSSKELEKDGVEVEAQTTYARDLEEREGDAVFGEVEAGGHDYTNLTWWRGAAVLTKIQLGMGVLGIPQVFSTVGMVPGIIMLLVIALMTSWSSYVIGKFKVRHPEVGSIGDAAYILWGPIGREVLGGVYWLYMVCSAGSGMLSAAIAFNAITLHGACTVVFVVVSMIIAAILASIQTLSRVSILGYIGLVSILSAILTVTIAVAVQGRPDGAPPASVPWAPEIKAFGSPTFAEAANCLGTLVFAYGAVPASFQLVAELKRPQDFIKTASVAQSVITSLYLTIGVVLYVYAGDHIASPALGTAGPMMKRICYGLGLPALLVSATLFSHFSAKYLFVRALRGSRHLTANSATHWLVWGSSVLASVVIAFLIAEGVPFFDSLISLVGSLFATVMCLQFMGCMWFYDHWQDRHTDKTLFYRALVFWNAFIIVIGSFITVAGSYGAVESIIESLASGDTKSFGCADNSNSV</sequence>
<feature type="transmembrane region" description="Helical" evidence="6">
    <location>
        <begin position="353"/>
        <end position="374"/>
    </location>
</feature>
<evidence type="ECO:0000259" key="7">
    <source>
        <dbReference type="Pfam" id="PF01490"/>
    </source>
</evidence>
<comment type="similarity">
    <text evidence="2">Belongs to the amino acid/polyamine transporter 2 family.</text>
</comment>
<feature type="transmembrane region" description="Helical" evidence="6">
    <location>
        <begin position="386"/>
        <end position="406"/>
    </location>
</feature>
<accession>A0A1Y2G0M4</accession>
<keyword evidence="9" id="KW-1185">Reference proteome</keyword>
<dbReference type="GO" id="GO:0016020">
    <property type="term" value="C:membrane"/>
    <property type="evidence" value="ECO:0007669"/>
    <property type="project" value="UniProtKB-SubCell"/>
</dbReference>
<evidence type="ECO:0000313" key="9">
    <source>
        <dbReference type="Proteomes" id="UP000193467"/>
    </source>
</evidence>
<dbReference type="Pfam" id="PF01490">
    <property type="entry name" value="Aa_trans"/>
    <property type="match status" value="1"/>
</dbReference>
<evidence type="ECO:0000256" key="6">
    <source>
        <dbReference type="SAM" id="Phobius"/>
    </source>
</evidence>
<keyword evidence="3 6" id="KW-0812">Transmembrane</keyword>
<dbReference type="InterPro" id="IPR013057">
    <property type="entry name" value="AA_transpt_TM"/>
</dbReference>
<evidence type="ECO:0000256" key="1">
    <source>
        <dbReference type="ARBA" id="ARBA00004141"/>
    </source>
</evidence>
<dbReference type="OrthoDB" id="40134at2759"/>
<dbReference type="PANTHER" id="PTHR22950:SF683">
    <property type="entry name" value="AMINO ACID TRANSPORTER (EUROFUNG)"/>
    <property type="match status" value="1"/>
</dbReference>
<proteinExistence type="inferred from homology"/>
<evidence type="ECO:0000256" key="5">
    <source>
        <dbReference type="ARBA" id="ARBA00023136"/>
    </source>
</evidence>
<feature type="transmembrane region" description="Helical" evidence="6">
    <location>
        <begin position="229"/>
        <end position="252"/>
    </location>
</feature>
<evidence type="ECO:0000256" key="3">
    <source>
        <dbReference type="ARBA" id="ARBA00022692"/>
    </source>
</evidence>
<dbReference type="AlphaFoldDB" id="A0A1Y2G0M4"/>
<protein>
    <submittedName>
        <fullName evidence="8">Putative amino acid transporter</fullName>
    </submittedName>
</protein>
<feature type="transmembrane region" description="Helical" evidence="6">
    <location>
        <begin position="418"/>
        <end position="443"/>
    </location>
</feature>
<dbReference type="InParanoid" id="A0A1Y2G0M4"/>
<evidence type="ECO:0000256" key="2">
    <source>
        <dbReference type="ARBA" id="ARBA00008066"/>
    </source>
</evidence>
<gene>
    <name evidence="8" type="ORF">BCR35DRAFT_301606</name>
</gene>
<feature type="transmembrane region" description="Helical" evidence="6">
    <location>
        <begin position="187"/>
        <end position="209"/>
    </location>
</feature>
<feature type="transmembrane region" description="Helical" evidence="6">
    <location>
        <begin position="313"/>
        <end position="332"/>
    </location>
</feature>
<reference evidence="8 9" key="1">
    <citation type="submission" date="2016-07" db="EMBL/GenBank/DDBJ databases">
        <title>Pervasive Adenine N6-methylation of Active Genes in Fungi.</title>
        <authorList>
            <consortium name="DOE Joint Genome Institute"/>
            <person name="Mondo S.J."/>
            <person name="Dannebaum R.O."/>
            <person name="Kuo R.C."/>
            <person name="Labutti K."/>
            <person name="Haridas S."/>
            <person name="Kuo A."/>
            <person name="Salamov A."/>
            <person name="Ahrendt S.R."/>
            <person name="Lipzen A."/>
            <person name="Sullivan W."/>
            <person name="Andreopoulos W.B."/>
            <person name="Clum A."/>
            <person name="Lindquist E."/>
            <person name="Daum C."/>
            <person name="Ramamoorthy G.K."/>
            <person name="Gryganskyi A."/>
            <person name="Culley D."/>
            <person name="Magnuson J.K."/>
            <person name="James T.Y."/>
            <person name="O'Malley M.A."/>
            <person name="Stajich J.E."/>
            <person name="Spatafora J.W."/>
            <person name="Visel A."/>
            <person name="Grigoriev I.V."/>
        </authorList>
    </citation>
    <scope>NUCLEOTIDE SEQUENCE [LARGE SCALE GENOMIC DNA]</scope>
    <source>
        <strain evidence="8 9">62-1032</strain>
    </source>
</reference>
<name>A0A1Y2G0M4_9BASI</name>
<feature type="domain" description="Amino acid transporter transmembrane" evidence="7">
    <location>
        <begin position="48"/>
        <end position="443"/>
    </location>
</feature>
<comment type="subcellular location">
    <subcellularLocation>
        <location evidence="1">Membrane</location>
        <topology evidence="1">Multi-pass membrane protein</topology>
    </subcellularLocation>
</comment>
<organism evidence="8 9">
    <name type="scientific">Leucosporidium creatinivorum</name>
    <dbReference type="NCBI Taxonomy" id="106004"/>
    <lineage>
        <taxon>Eukaryota</taxon>
        <taxon>Fungi</taxon>
        <taxon>Dikarya</taxon>
        <taxon>Basidiomycota</taxon>
        <taxon>Pucciniomycotina</taxon>
        <taxon>Microbotryomycetes</taxon>
        <taxon>Leucosporidiales</taxon>
        <taxon>Leucosporidium</taxon>
    </lineage>
</organism>
<dbReference type="GO" id="GO:0015179">
    <property type="term" value="F:L-amino acid transmembrane transporter activity"/>
    <property type="evidence" value="ECO:0007669"/>
    <property type="project" value="TreeGrafter"/>
</dbReference>
<keyword evidence="5 6" id="KW-0472">Membrane</keyword>
<dbReference type="Gene3D" id="1.20.1740.10">
    <property type="entry name" value="Amino acid/polyamine transporter I"/>
    <property type="match status" value="1"/>
</dbReference>
<evidence type="ECO:0000256" key="4">
    <source>
        <dbReference type="ARBA" id="ARBA00022989"/>
    </source>
</evidence>
<evidence type="ECO:0000313" key="8">
    <source>
        <dbReference type="EMBL" id="ORY88464.1"/>
    </source>
</evidence>
<dbReference type="STRING" id="106004.A0A1Y2G0M4"/>
<feature type="transmembrane region" description="Helical" evidence="6">
    <location>
        <begin position="73"/>
        <end position="95"/>
    </location>
</feature>
<dbReference type="Proteomes" id="UP000193467">
    <property type="component" value="Unassembled WGS sequence"/>
</dbReference>
<comment type="caution">
    <text evidence="8">The sequence shown here is derived from an EMBL/GenBank/DDBJ whole genome shotgun (WGS) entry which is preliminary data.</text>
</comment>
<keyword evidence="4 6" id="KW-1133">Transmembrane helix</keyword>
<dbReference type="PANTHER" id="PTHR22950">
    <property type="entry name" value="AMINO ACID TRANSPORTER"/>
    <property type="match status" value="1"/>
</dbReference>